<reference evidence="2" key="1">
    <citation type="submission" date="2022-09" db="EMBL/GenBank/DDBJ databases">
        <title>Actin cytoskeleton and complex cell architecture in an #Asgard archaeon.</title>
        <authorList>
            <person name="Ponce Toledo R.I."/>
            <person name="Schleper C."/>
            <person name="Rodrigues Oliveira T."/>
            <person name="Wollweber F."/>
            <person name="Xu J."/>
            <person name="Rittmann S."/>
            <person name="Klingl A."/>
            <person name="Pilhofer M."/>
        </authorList>
    </citation>
    <scope>NUCLEOTIDE SEQUENCE</scope>
    <source>
        <strain evidence="2">B-35</strain>
    </source>
</reference>
<evidence type="ECO:0000313" key="3">
    <source>
        <dbReference type="Proteomes" id="UP001208689"/>
    </source>
</evidence>
<protein>
    <recommendedName>
        <fullName evidence="4">Zinc ribbon domain-containing protein</fullName>
    </recommendedName>
</protein>
<keyword evidence="1" id="KW-0812">Transmembrane</keyword>
<gene>
    <name evidence="2" type="ORF">NEF87_001770</name>
</gene>
<evidence type="ECO:0008006" key="4">
    <source>
        <dbReference type="Google" id="ProtNLM"/>
    </source>
</evidence>
<keyword evidence="3" id="KW-1185">Reference proteome</keyword>
<dbReference type="Proteomes" id="UP001208689">
    <property type="component" value="Chromosome"/>
</dbReference>
<evidence type="ECO:0000313" key="2">
    <source>
        <dbReference type="EMBL" id="UYP45485.1"/>
    </source>
</evidence>
<keyword evidence="1" id="KW-0472">Membrane</keyword>
<keyword evidence="1" id="KW-1133">Transmembrane helix</keyword>
<feature type="transmembrane region" description="Helical" evidence="1">
    <location>
        <begin position="323"/>
        <end position="353"/>
    </location>
</feature>
<dbReference type="EMBL" id="CP104013">
    <property type="protein sequence ID" value="UYP45485.1"/>
    <property type="molecule type" value="Genomic_DNA"/>
</dbReference>
<sequence length="455" mass="52124">MKKYVWLSSILLLACMLGCLSATFPNLVESDQAQQKMFIPKSNAYNRSLLEHTLDTNLEYAIDDAISLGYSLSSNNSYMFNSVSNSELNTNDSYHIDLGIFNNLHIDISDDNSTNIHVDTFYSEHFPLNFENPDSWDYGYSLNEQKNTTYENIFSLNIIPSDLNISDYQQNNSALLEDWAQYSPIEAINFGYFYDLIDDSWFLNDFTCNVDYFSDLAGFYNASWNLHGNSTSGLDISIEMGLIQNNSLTDRLIFANASWEYYFNATVIQISTSEVVTQFWEFGNGTRTLLHQGNDLFPVPETTWTETYSETQYDHYDYPFEDVLFGFGLIALVIFALVLVGIIIVIIIIVWAVSRNRNPHSYQKSSEQFVEVPHSSQSSYIGRMDTPPPIKRTKPWESWNPNGYHGRMNTPPAIPPQKFCPNCGSVFTPQMIQLFRDKKAVFCQSCGEEVDLFFD</sequence>
<accession>A0ABY6HPZ6</accession>
<proteinExistence type="predicted"/>
<organism evidence="2 3">
    <name type="scientific">Candidatus Lokiarchaeum ossiferum</name>
    <dbReference type="NCBI Taxonomy" id="2951803"/>
    <lineage>
        <taxon>Archaea</taxon>
        <taxon>Promethearchaeati</taxon>
        <taxon>Promethearchaeota</taxon>
        <taxon>Promethearchaeia</taxon>
        <taxon>Promethearchaeales</taxon>
        <taxon>Promethearchaeaceae</taxon>
        <taxon>Candidatus Lokiarchaeum</taxon>
    </lineage>
</organism>
<evidence type="ECO:0000256" key="1">
    <source>
        <dbReference type="SAM" id="Phobius"/>
    </source>
</evidence>
<dbReference type="PROSITE" id="PS51257">
    <property type="entry name" value="PROKAR_LIPOPROTEIN"/>
    <property type="match status" value="1"/>
</dbReference>
<name>A0ABY6HPZ6_9ARCH</name>